<dbReference type="SUPFAM" id="SSF51182">
    <property type="entry name" value="RmlC-like cupins"/>
    <property type="match status" value="1"/>
</dbReference>
<evidence type="ECO:0000313" key="3">
    <source>
        <dbReference type="EMBL" id="MVN93032.1"/>
    </source>
</evidence>
<evidence type="ECO:0000256" key="2">
    <source>
        <dbReference type="ARBA" id="ARBA00022833"/>
    </source>
</evidence>
<accession>A0A6I4ICZ2</accession>
<dbReference type="GO" id="GO:0046872">
    <property type="term" value="F:metal ion binding"/>
    <property type="evidence" value="ECO:0007669"/>
    <property type="project" value="UniProtKB-KW"/>
</dbReference>
<dbReference type="InterPro" id="IPR011051">
    <property type="entry name" value="RmlC_Cupin_sf"/>
</dbReference>
<organism evidence="3 4">
    <name type="scientific">Mucilaginibacter aquatilis</name>
    <dbReference type="NCBI Taxonomy" id="1517760"/>
    <lineage>
        <taxon>Bacteria</taxon>
        <taxon>Pseudomonadati</taxon>
        <taxon>Bacteroidota</taxon>
        <taxon>Sphingobacteriia</taxon>
        <taxon>Sphingobacteriales</taxon>
        <taxon>Sphingobacteriaceae</taxon>
        <taxon>Mucilaginibacter</taxon>
    </lineage>
</organism>
<keyword evidence="4" id="KW-1185">Reference proteome</keyword>
<dbReference type="Gene3D" id="2.60.120.10">
    <property type="entry name" value="Jelly Rolls"/>
    <property type="match status" value="2"/>
</dbReference>
<keyword evidence="1" id="KW-0479">Metal-binding</keyword>
<dbReference type="PANTHER" id="PTHR42742:SF3">
    <property type="entry name" value="FRUCTOKINASE"/>
    <property type="match status" value="1"/>
</dbReference>
<dbReference type="CDD" id="cd07010">
    <property type="entry name" value="cupin_PMI_type_I_N_bac"/>
    <property type="match status" value="1"/>
</dbReference>
<evidence type="ECO:0000256" key="1">
    <source>
        <dbReference type="ARBA" id="ARBA00022723"/>
    </source>
</evidence>
<protein>
    <recommendedName>
        <fullName evidence="5">Mannose-6-phosphate isomerase</fullName>
    </recommendedName>
</protein>
<evidence type="ECO:0008006" key="5">
    <source>
        <dbReference type="Google" id="ProtNLM"/>
    </source>
</evidence>
<sequence>MNESTLVQTLPGSNTTDARKTTQYLMPQRIDTSISKSARYNIYPACSLHAGSVQNGYESLAEWIAGQKTVIIDGYVGVFWREVQTALQSCLQNKGLKVNWVDAATLLKPASVIDDMVAPFMGTYESVWGTRCTLTLVDYFDQSAVEMQSPDAEADINIIIGTGAALAGWNGVLVYFDLPKNELQFRMRAESITNLGSERTYEPFYMYKRFYFVDWVLLNEHKKNILSKIDVIADGQWPNNVNWMTGNTLRGGLKTLTTMPLRVRPWFEPGAWGGQWIKSNIEGVNPDAVNYAWSFELIVPENGLVFESDGWLLEVSFDMLMFQNGKEVLGSHAEVFGDEFPIRFDFLDTVKGGNLSIQCHPSLEYIQENFGERITQDETYYILDCDADAQVYLGFQDSINPEEFKSALESSQAESKPLDMEIYVQVHAAQKHDLFLIPNGTVHSAGAGNLVLEISATPYIFTFKMYDWLRLDLEGNPRPINIDHAFNNLDFTRKGQRVQEELISKPAVLSQTDDVKVIHLPTHSEHFYDVHRLEFANEAHVELNGGCHVLMVVEGESVTVKTPGSANQTFAYAETFVVPAGAGSYTLTNLGSTPLKIIKAFLK</sequence>
<dbReference type="InterPro" id="IPR014710">
    <property type="entry name" value="RmlC-like_jellyroll"/>
</dbReference>
<dbReference type="Proteomes" id="UP000434850">
    <property type="component" value="Unassembled WGS sequence"/>
</dbReference>
<dbReference type="PANTHER" id="PTHR42742">
    <property type="entry name" value="TRANSCRIPTIONAL REPRESSOR MPRA"/>
    <property type="match status" value="1"/>
</dbReference>
<gene>
    <name evidence="3" type="ORF">GO816_18015</name>
</gene>
<dbReference type="OrthoDB" id="9808275at2"/>
<keyword evidence="2" id="KW-0862">Zinc</keyword>
<name>A0A6I4ICZ2_9SPHI</name>
<dbReference type="AlphaFoldDB" id="A0A6I4ICZ2"/>
<dbReference type="EMBL" id="WQLA01000008">
    <property type="protein sequence ID" value="MVN93032.1"/>
    <property type="molecule type" value="Genomic_DNA"/>
</dbReference>
<dbReference type="InterPro" id="IPR051804">
    <property type="entry name" value="Carb_Metab_Reg_Kinase/Isom"/>
</dbReference>
<evidence type="ECO:0000313" key="4">
    <source>
        <dbReference type="Proteomes" id="UP000434850"/>
    </source>
</evidence>
<dbReference type="RefSeq" id="WP_157543350.1">
    <property type="nucleotide sequence ID" value="NZ_WQLA01000008.1"/>
</dbReference>
<reference evidence="3 4" key="1">
    <citation type="submission" date="2019-12" db="EMBL/GenBank/DDBJ databases">
        <title>Mucilaginibacter sp. HME9299 genome sequencing and assembly.</title>
        <authorList>
            <person name="Kang H."/>
            <person name="Kim H."/>
            <person name="Joh K."/>
        </authorList>
    </citation>
    <scope>NUCLEOTIDE SEQUENCE [LARGE SCALE GENOMIC DNA]</scope>
    <source>
        <strain evidence="3 4">HME9299</strain>
    </source>
</reference>
<comment type="caution">
    <text evidence="3">The sequence shown here is derived from an EMBL/GenBank/DDBJ whole genome shotgun (WGS) entry which is preliminary data.</text>
</comment>
<proteinExistence type="predicted"/>